<evidence type="ECO:0000256" key="2">
    <source>
        <dbReference type="RuleBase" id="RU361260"/>
    </source>
</evidence>
<accession>A0A2U1NET3</accession>
<dbReference type="SMART" id="SM00498">
    <property type="entry name" value="FH2"/>
    <property type="match status" value="1"/>
</dbReference>
<feature type="domain" description="FH2" evidence="3">
    <location>
        <begin position="56"/>
        <end position="481"/>
    </location>
</feature>
<proteinExistence type="inferred from homology"/>
<evidence type="ECO:0000256" key="1">
    <source>
        <dbReference type="ARBA" id="ARBA00025793"/>
    </source>
</evidence>
<dbReference type="SUPFAM" id="SSF101447">
    <property type="entry name" value="Formin homology 2 domain (FH2 domain)"/>
    <property type="match status" value="1"/>
</dbReference>
<evidence type="ECO:0000313" key="5">
    <source>
        <dbReference type="Proteomes" id="UP000245207"/>
    </source>
</evidence>
<dbReference type="InterPro" id="IPR042201">
    <property type="entry name" value="FH2_Formin_sf"/>
</dbReference>
<dbReference type="PANTHER" id="PTHR23213:SF368">
    <property type="entry name" value="HISTONE H3-K79 METHYLTRANSFERASE"/>
    <property type="match status" value="1"/>
</dbReference>
<dbReference type="GO" id="GO:0045010">
    <property type="term" value="P:actin nucleation"/>
    <property type="evidence" value="ECO:0007669"/>
    <property type="project" value="InterPro"/>
</dbReference>
<dbReference type="PROSITE" id="PS51444">
    <property type="entry name" value="FH2"/>
    <property type="match status" value="1"/>
</dbReference>
<dbReference type="Pfam" id="PF02181">
    <property type="entry name" value="FH2"/>
    <property type="match status" value="1"/>
</dbReference>
<dbReference type="Proteomes" id="UP000245207">
    <property type="component" value="Unassembled WGS sequence"/>
</dbReference>
<evidence type="ECO:0000313" key="4">
    <source>
        <dbReference type="EMBL" id="PWA72022.1"/>
    </source>
</evidence>
<organism evidence="4 5">
    <name type="scientific">Artemisia annua</name>
    <name type="common">Sweet wormwood</name>
    <dbReference type="NCBI Taxonomy" id="35608"/>
    <lineage>
        <taxon>Eukaryota</taxon>
        <taxon>Viridiplantae</taxon>
        <taxon>Streptophyta</taxon>
        <taxon>Embryophyta</taxon>
        <taxon>Tracheophyta</taxon>
        <taxon>Spermatophyta</taxon>
        <taxon>Magnoliopsida</taxon>
        <taxon>eudicotyledons</taxon>
        <taxon>Gunneridae</taxon>
        <taxon>Pentapetalae</taxon>
        <taxon>asterids</taxon>
        <taxon>campanulids</taxon>
        <taxon>Asterales</taxon>
        <taxon>Asteraceae</taxon>
        <taxon>Asteroideae</taxon>
        <taxon>Anthemideae</taxon>
        <taxon>Artemisiinae</taxon>
        <taxon>Artemisia</taxon>
    </lineage>
</organism>
<dbReference type="OrthoDB" id="1668162at2759"/>
<dbReference type="EMBL" id="PKPP01002976">
    <property type="protein sequence ID" value="PWA72022.1"/>
    <property type="molecule type" value="Genomic_DNA"/>
</dbReference>
<evidence type="ECO:0000259" key="3">
    <source>
        <dbReference type="PROSITE" id="PS51444"/>
    </source>
</evidence>
<dbReference type="AlphaFoldDB" id="A0A2U1NET3"/>
<comment type="similarity">
    <text evidence="1">Belongs to the formin-like family. Class-I subfamily.</text>
</comment>
<dbReference type="GO" id="GO:0051015">
    <property type="term" value="F:actin filament binding"/>
    <property type="evidence" value="ECO:0007669"/>
    <property type="project" value="InterPro"/>
</dbReference>
<dbReference type="Gene3D" id="1.20.58.2220">
    <property type="entry name" value="Formin, FH2 domain"/>
    <property type="match status" value="1"/>
</dbReference>
<name>A0A2U1NET3_ARTAN</name>
<keyword evidence="5" id="KW-1185">Reference proteome</keyword>
<dbReference type="STRING" id="35608.A0A2U1NET3"/>
<gene>
    <name evidence="4" type="ORF">CTI12_AA274360</name>
</gene>
<dbReference type="PANTHER" id="PTHR23213">
    <property type="entry name" value="FORMIN-RELATED"/>
    <property type="match status" value="1"/>
</dbReference>
<comment type="caution">
    <text evidence="4">The sequence shown here is derived from an EMBL/GenBank/DDBJ whole genome shotgun (WGS) entry which is preliminary data.</text>
</comment>
<reference evidence="4 5" key="1">
    <citation type="journal article" date="2018" name="Mol. Plant">
        <title>The genome of Artemisia annua provides insight into the evolution of Asteraceae family and artemisinin biosynthesis.</title>
        <authorList>
            <person name="Shen Q."/>
            <person name="Zhang L."/>
            <person name="Liao Z."/>
            <person name="Wang S."/>
            <person name="Yan T."/>
            <person name="Shi P."/>
            <person name="Liu M."/>
            <person name="Fu X."/>
            <person name="Pan Q."/>
            <person name="Wang Y."/>
            <person name="Lv Z."/>
            <person name="Lu X."/>
            <person name="Zhang F."/>
            <person name="Jiang W."/>
            <person name="Ma Y."/>
            <person name="Chen M."/>
            <person name="Hao X."/>
            <person name="Li L."/>
            <person name="Tang Y."/>
            <person name="Lv G."/>
            <person name="Zhou Y."/>
            <person name="Sun X."/>
            <person name="Brodelius P.E."/>
            <person name="Rose J.K.C."/>
            <person name="Tang K."/>
        </authorList>
    </citation>
    <scope>NUCLEOTIDE SEQUENCE [LARGE SCALE GENOMIC DNA]</scope>
    <source>
        <strain evidence="5">cv. Huhao1</strain>
        <tissue evidence="4">Leaf</tissue>
    </source>
</reference>
<sequence length="492" mass="54838">MHNHANTTNDIMGSPELHPLPPLVRKVHGNVEEGFLGEVKEKVVVAAPPPPAAAVAAAGGGSGVKLKGLHWDKVRGSSDKAMVWDQFKFRSSFRVNEEMMETLFTVNSSKPAPNHRTNQPMAQPVAANMNQKIRVLDPHKSRNIAILLRAFNLTIDEVCESILQGNVDTLGSELLGSLLKMTPTVDEEIRLKELNGTSPVELDPAEKFLKAVIDIPFAFKRVDAMLYISNFDTEVEYLKASFETIKSACRQLKNSRMFIRLLEAVLMAGNRMNIGTNRGDARAFKLDTLLKLIDIKGTDGKTTLLHFVVHEIAKAEGNLSGFNQQFELYDEVESRKRGLQVVSSLGGELSSVKKAATIDYNVLSKEVRKLAMGLTKIHDVVALNEPSGTNDRFLDSMNMFLRKAEDDIAKTEDEERVSILMVKDITEYFHGTLTMEEENQPMWIFIVVRDFLLVLDRVCKEVGKINERTTVGSQSNPSVFPSFNGRRGFSSF</sequence>
<protein>
    <recommendedName>
        <fullName evidence="2">Formin-like protein</fullName>
    </recommendedName>
</protein>
<dbReference type="InterPro" id="IPR015425">
    <property type="entry name" value="FH2_Formin"/>
</dbReference>
<dbReference type="InterPro" id="IPR027643">
    <property type="entry name" value="Formin-like_plant"/>
</dbReference>